<comment type="caution">
    <text evidence="13">The sequence shown here is derived from an EMBL/GenBank/DDBJ whole genome shotgun (WGS) entry which is preliminary data.</text>
</comment>
<evidence type="ECO:0000256" key="5">
    <source>
        <dbReference type="ARBA" id="ARBA00023077"/>
    </source>
</evidence>
<organism evidence="13 14">
    <name type="scientific">Hymenobacter aranciens</name>
    <dbReference type="NCBI Taxonomy" id="3063996"/>
    <lineage>
        <taxon>Bacteria</taxon>
        <taxon>Pseudomonadati</taxon>
        <taxon>Bacteroidota</taxon>
        <taxon>Cytophagia</taxon>
        <taxon>Cytophagales</taxon>
        <taxon>Hymenobacteraceae</taxon>
        <taxon>Hymenobacter</taxon>
    </lineage>
</organism>
<dbReference type="InterPro" id="IPR037066">
    <property type="entry name" value="Plug_dom_sf"/>
</dbReference>
<proteinExistence type="inferred from homology"/>
<name>A0ABT9B9N5_9BACT</name>
<evidence type="ECO:0000259" key="11">
    <source>
        <dbReference type="Pfam" id="PF00593"/>
    </source>
</evidence>
<evidence type="ECO:0000256" key="7">
    <source>
        <dbReference type="ARBA" id="ARBA00023237"/>
    </source>
</evidence>
<dbReference type="Pfam" id="PF07715">
    <property type="entry name" value="Plug"/>
    <property type="match status" value="1"/>
</dbReference>
<dbReference type="EMBL" id="JAUQSY010000004">
    <property type="protein sequence ID" value="MDO7874510.1"/>
    <property type="molecule type" value="Genomic_DNA"/>
</dbReference>
<evidence type="ECO:0000256" key="4">
    <source>
        <dbReference type="ARBA" id="ARBA00022692"/>
    </source>
</evidence>
<keyword evidence="6 8" id="KW-0472">Membrane</keyword>
<evidence type="ECO:0000256" key="1">
    <source>
        <dbReference type="ARBA" id="ARBA00004571"/>
    </source>
</evidence>
<keyword evidence="13" id="KW-0675">Receptor</keyword>
<keyword evidence="14" id="KW-1185">Reference proteome</keyword>
<dbReference type="InterPro" id="IPR000531">
    <property type="entry name" value="Beta-barrel_TonB"/>
</dbReference>
<dbReference type="InterPro" id="IPR023997">
    <property type="entry name" value="TonB-dep_OMP_SusC/RagA_CS"/>
</dbReference>
<dbReference type="InterPro" id="IPR039426">
    <property type="entry name" value="TonB-dep_rcpt-like"/>
</dbReference>
<dbReference type="Gene3D" id="2.170.130.10">
    <property type="entry name" value="TonB-dependent receptor, plug domain"/>
    <property type="match status" value="1"/>
</dbReference>
<evidence type="ECO:0000259" key="12">
    <source>
        <dbReference type="Pfam" id="PF07715"/>
    </source>
</evidence>
<accession>A0ABT9B9N5</accession>
<dbReference type="Gene3D" id="2.60.40.1120">
    <property type="entry name" value="Carboxypeptidase-like, regulatory domain"/>
    <property type="match status" value="1"/>
</dbReference>
<evidence type="ECO:0000256" key="8">
    <source>
        <dbReference type="PROSITE-ProRule" id="PRU01360"/>
    </source>
</evidence>
<dbReference type="InterPro" id="IPR008969">
    <property type="entry name" value="CarboxyPept-like_regulatory"/>
</dbReference>
<evidence type="ECO:0000313" key="14">
    <source>
        <dbReference type="Proteomes" id="UP001176429"/>
    </source>
</evidence>
<comment type="subcellular location">
    <subcellularLocation>
        <location evidence="1 8">Cell outer membrane</location>
        <topology evidence="1 8">Multi-pass membrane protein</topology>
    </subcellularLocation>
</comment>
<evidence type="ECO:0000256" key="3">
    <source>
        <dbReference type="ARBA" id="ARBA00022452"/>
    </source>
</evidence>
<dbReference type="NCBIfam" id="TIGR04057">
    <property type="entry name" value="SusC_RagA_signa"/>
    <property type="match status" value="1"/>
</dbReference>
<dbReference type="Gene3D" id="2.40.170.20">
    <property type="entry name" value="TonB-dependent receptor, beta-barrel domain"/>
    <property type="match status" value="1"/>
</dbReference>
<keyword evidence="10" id="KW-0732">Signal</keyword>
<dbReference type="InterPro" id="IPR036942">
    <property type="entry name" value="Beta-barrel_TonB_sf"/>
</dbReference>
<reference evidence="13" key="1">
    <citation type="submission" date="2023-07" db="EMBL/GenBank/DDBJ databases">
        <authorList>
            <person name="Kim M.K."/>
        </authorList>
    </citation>
    <scope>NUCLEOTIDE SEQUENCE</scope>
    <source>
        <strain evidence="13">ASUV-10-1</strain>
    </source>
</reference>
<feature type="domain" description="TonB-dependent receptor-like beta-barrel" evidence="11">
    <location>
        <begin position="423"/>
        <end position="1000"/>
    </location>
</feature>
<dbReference type="SUPFAM" id="SSF56935">
    <property type="entry name" value="Porins"/>
    <property type="match status" value="1"/>
</dbReference>
<keyword evidence="5 9" id="KW-0798">TonB box</keyword>
<keyword evidence="7 8" id="KW-0998">Cell outer membrane</keyword>
<evidence type="ECO:0000256" key="2">
    <source>
        <dbReference type="ARBA" id="ARBA00022448"/>
    </source>
</evidence>
<feature type="signal peptide" evidence="10">
    <location>
        <begin position="1"/>
        <end position="21"/>
    </location>
</feature>
<evidence type="ECO:0000256" key="10">
    <source>
        <dbReference type="SAM" id="SignalP"/>
    </source>
</evidence>
<comment type="similarity">
    <text evidence="8 9">Belongs to the TonB-dependent receptor family.</text>
</comment>
<dbReference type="Pfam" id="PF00593">
    <property type="entry name" value="TonB_dep_Rec_b-barrel"/>
    <property type="match status" value="1"/>
</dbReference>
<evidence type="ECO:0000256" key="6">
    <source>
        <dbReference type="ARBA" id="ARBA00023136"/>
    </source>
</evidence>
<dbReference type="RefSeq" id="WP_305005826.1">
    <property type="nucleotide sequence ID" value="NZ_JAUQSY010000004.1"/>
</dbReference>
<dbReference type="Pfam" id="PF13715">
    <property type="entry name" value="CarbopepD_reg_2"/>
    <property type="match status" value="1"/>
</dbReference>
<keyword evidence="4 8" id="KW-0812">Transmembrane</keyword>
<protein>
    <submittedName>
        <fullName evidence="13">TonB-dependent receptor</fullName>
    </submittedName>
</protein>
<dbReference type="InterPro" id="IPR012910">
    <property type="entry name" value="Plug_dom"/>
</dbReference>
<dbReference type="Proteomes" id="UP001176429">
    <property type="component" value="Unassembled WGS sequence"/>
</dbReference>
<keyword evidence="2 8" id="KW-0813">Transport</keyword>
<feature type="domain" description="TonB-dependent receptor plug" evidence="12">
    <location>
        <begin position="137"/>
        <end position="249"/>
    </location>
</feature>
<sequence>MKRKFYLIARLSRTAVLLACAAPLAAAAAPGVAPRLATLRLTAEVPVSGRVTSADGVGLPGVTVLVRGTTIGTATNSDGTFSLNAPAGSTLTFSFVGYATQTAPVSENGNTSLTITLQEDLQKLNEVVVVGYGTQQRQDVTGAVASVSGKDVASQPVSDPTQAIQGRAAGVTVTQNSGAPGGAGGTSVRVRGVTSAGNNAPLYVVDGYPLPSNDENQLNAINPNDIESIDVLKDASATAIYGLRAANGVVIITTKRGKTGSSSINVDAYRGVQTAWRQLDLLNAKEYATINNESRLAQGTTAPLDNLRDPSKLGEGTDWQKAVFRPTAVIQSYNLSALGGSEKMHYATTAGYFQQDGTIIGSRFERFTLRLNGDVQLSKRVKIGNSLSLTHLNDRQVNTGGDEFGVLNNVLQAPPTIPVYRPDGTWYEPRDVDNYAEPNPVLQSLITNANFTRNRVLTTMFAEVEVLKGLRARTNVGADLIFDYGRAFTPQLGANSPRNGPGTAGSNYYTNYNPSYLIENTLTYDHLFADKHQLTLLAGQSAQEFNYSNLQGGRGGYTSNLLQQLNNGPINDRLGNSGTSSRQRLASYFGRVNYEFAGKYLLTATARYDGTSAFALGRKFGFFPGASVGWRISEENFLRGNTKISELKLRAGYGKVGNPLNAGQFAYLATINSGITYPFGSDGTINIGAAPTRGQNLNLQWEDNVQFNLGLDMGFLGGRISANVDVYDRRSPNLISAVPPTLVSGTYEALPTNAISSYNRGLDLAVTTRNIVGAERGLNWTTTLVFSTFTNRIDDLNGAIPFNGLANRNGVAIVRFDEGQPFGSFYGYVADGLFQTQADLDNHATQNGAAPGDIRFKDLNGDKQITDLDRTFIGNPNPDFTYGLTNTVSWKGFDLNLFLQGSQGNDVYNLNRVYTEGGLYNNSNSSTRVLGRWTGAGTSNDVPRAIAGDPNQNLRVSSYFLEDGSYMRIKLLTLGYALPPSLLGYISSKSLRVYVSAQNLLTLTKYSGFDPEIGGSGVDRGIYPQSRVFLAGLNIGF</sequence>
<dbReference type="PROSITE" id="PS52016">
    <property type="entry name" value="TONB_DEPENDENT_REC_3"/>
    <property type="match status" value="1"/>
</dbReference>
<evidence type="ECO:0000256" key="9">
    <source>
        <dbReference type="RuleBase" id="RU003357"/>
    </source>
</evidence>
<dbReference type="InterPro" id="IPR023996">
    <property type="entry name" value="TonB-dep_OMP_SusC/RagA"/>
</dbReference>
<evidence type="ECO:0000313" key="13">
    <source>
        <dbReference type="EMBL" id="MDO7874510.1"/>
    </source>
</evidence>
<gene>
    <name evidence="13" type="ORF">Q5H93_07190</name>
</gene>
<dbReference type="NCBIfam" id="TIGR04056">
    <property type="entry name" value="OMP_RagA_SusC"/>
    <property type="match status" value="1"/>
</dbReference>
<dbReference type="SUPFAM" id="SSF49464">
    <property type="entry name" value="Carboxypeptidase regulatory domain-like"/>
    <property type="match status" value="1"/>
</dbReference>
<keyword evidence="3 8" id="KW-1134">Transmembrane beta strand</keyword>
<feature type="chain" id="PRO_5045804344" evidence="10">
    <location>
        <begin position="22"/>
        <end position="1037"/>
    </location>
</feature>